<accession>A0A0R2HKA5</accession>
<gene>
    <name evidence="2" type="ORF">IV49_GL000903</name>
</gene>
<reference evidence="2 3" key="1">
    <citation type="journal article" date="2015" name="Genome Announc.">
        <title>Expanding the biotechnology potential of lactobacilli through comparative genomics of 213 strains and associated genera.</title>
        <authorList>
            <person name="Sun Z."/>
            <person name="Harris H.M."/>
            <person name="McCann A."/>
            <person name="Guo C."/>
            <person name="Argimon S."/>
            <person name="Zhang W."/>
            <person name="Yang X."/>
            <person name="Jeffery I.B."/>
            <person name="Cooney J.C."/>
            <person name="Kagawa T.F."/>
            <person name="Liu W."/>
            <person name="Song Y."/>
            <person name="Salvetti E."/>
            <person name="Wrobel A."/>
            <person name="Rasinkangas P."/>
            <person name="Parkhill J."/>
            <person name="Rea M.C."/>
            <person name="O'Sullivan O."/>
            <person name="Ritari J."/>
            <person name="Douillard F.P."/>
            <person name="Paul Ross R."/>
            <person name="Yang R."/>
            <person name="Briner A.E."/>
            <person name="Felis G.E."/>
            <person name="de Vos W.M."/>
            <person name="Barrangou R."/>
            <person name="Klaenhammer T.R."/>
            <person name="Caufield P.W."/>
            <person name="Cui Y."/>
            <person name="Zhang H."/>
            <person name="O'Toole P.W."/>
        </authorList>
    </citation>
    <scope>NUCLEOTIDE SEQUENCE [LARGE SCALE GENOMIC DNA]</scope>
    <source>
        <strain evidence="2 3">DSM 20405</strain>
    </source>
</reference>
<keyword evidence="1" id="KW-1133">Transmembrane helix</keyword>
<dbReference type="EMBL" id="JQBL01000023">
    <property type="protein sequence ID" value="KRN49661.1"/>
    <property type="molecule type" value="Genomic_DNA"/>
</dbReference>
<evidence type="ECO:0000313" key="2">
    <source>
        <dbReference type="EMBL" id="KRN49661.1"/>
    </source>
</evidence>
<feature type="transmembrane region" description="Helical" evidence="1">
    <location>
        <begin position="6"/>
        <end position="27"/>
    </location>
</feature>
<proteinExistence type="predicted"/>
<dbReference type="Proteomes" id="UP000051841">
    <property type="component" value="Unassembled WGS sequence"/>
</dbReference>
<dbReference type="Pfam" id="PF06612">
    <property type="entry name" value="DUF1146"/>
    <property type="match status" value="1"/>
</dbReference>
<feature type="transmembrane region" description="Helical" evidence="1">
    <location>
        <begin position="39"/>
        <end position="64"/>
    </location>
</feature>
<dbReference type="InterPro" id="IPR009526">
    <property type="entry name" value="DUF1146"/>
</dbReference>
<evidence type="ECO:0000256" key="1">
    <source>
        <dbReference type="SAM" id="Phobius"/>
    </source>
</evidence>
<protein>
    <recommendedName>
        <fullName evidence="4">DUF1146 domain-containing protein</fullName>
    </recommendedName>
</protein>
<evidence type="ECO:0008006" key="4">
    <source>
        <dbReference type="Google" id="ProtNLM"/>
    </source>
</evidence>
<keyword evidence="1" id="KW-0812">Transmembrane</keyword>
<dbReference type="RefSeq" id="WP_029070818.1">
    <property type="nucleotide sequence ID" value="NZ_JQBL01000023.1"/>
</dbReference>
<comment type="caution">
    <text evidence="2">The sequence shown here is derived from an EMBL/GenBank/DDBJ whole genome shotgun (WGS) entry which is preliminary data.</text>
</comment>
<evidence type="ECO:0000313" key="3">
    <source>
        <dbReference type="Proteomes" id="UP000051841"/>
    </source>
</evidence>
<organism evidence="2 3">
    <name type="scientific">Kandleria vitulina DSM 20405</name>
    <dbReference type="NCBI Taxonomy" id="1410657"/>
    <lineage>
        <taxon>Bacteria</taxon>
        <taxon>Bacillati</taxon>
        <taxon>Bacillota</taxon>
        <taxon>Erysipelotrichia</taxon>
        <taxon>Erysipelotrichales</taxon>
        <taxon>Coprobacillaceae</taxon>
        <taxon>Kandleria</taxon>
    </lineage>
</organism>
<name>A0A0R2HKA5_9FIRM</name>
<keyword evidence="1" id="KW-0472">Membrane</keyword>
<sequence>MVYRAINMTVYVISVVLAMIGLSSFNFEQHVRKGKIKEFYIFYFVASIALAYLFASFILNFTMWSFN</sequence>
<dbReference type="AlphaFoldDB" id="A0A0R2HKA5"/>
<dbReference type="PATRIC" id="fig|1410657.5.peg.941"/>
<keyword evidence="3" id="KW-1185">Reference proteome</keyword>